<dbReference type="OrthoDB" id="7173258at2"/>
<evidence type="ECO:0000259" key="4">
    <source>
        <dbReference type="PROSITE" id="PS50949"/>
    </source>
</evidence>
<organism evidence="5 6">
    <name type="scientific">Niveispirillum lacus</name>
    <dbReference type="NCBI Taxonomy" id="1981099"/>
    <lineage>
        <taxon>Bacteria</taxon>
        <taxon>Pseudomonadati</taxon>
        <taxon>Pseudomonadota</taxon>
        <taxon>Alphaproteobacteria</taxon>
        <taxon>Rhodospirillales</taxon>
        <taxon>Azospirillaceae</taxon>
        <taxon>Niveispirillum</taxon>
    </lineage>
</organism>
<protein>
    <submittedName>
        <fullName evidence="5">GntR family transcriptional regulator</fullName>
    </submittedName>
</protein>
<dbReference type="SMART" id="SM00345">
    <property type="entry name" value="HTH_GNTR"/>
    <property type="match status" value="1"/>
</dbReference>
<sequence>MKFNLQTRWNDHTPLYIQLANRLRDGIHEGQIAYGDALPSERVLSELTGTSRVTIRKALDQLVDEGLLLRRHGSGTFITPRPEQPGTSLSGFSADAVHCGQAPGSIWLVKMVSVATVDEAAVLALSAGTLVARLARVRIADEEPLAIEHAIVPVAMLPSIELISDSLYAALDHHGNRPSNGVQKIRASLATPIEAGLLSIKEGAEVLRIERRTFLADGTPVELTRSAYRGDRYEFVADLRDWCENS</sequence>
<dbReference type="GO" id="GO:0003677">
    <property type="term" value="F:DNA binding"/>
    <property type="evidence" value="ECO:0007669"/>
    <property type="project" value="UniProtKB-KW"/>
</dbReference>
<dbReference type="SUPFAM" id="SSF64288">
    <property type="entry name" value="Chorismate lyase-like"/>
    <property type="match status" value="1"/>
</dbReference>
<evidence type="ECO:0000256" key="3">
    <source>
        <dbReference type="ARBA" id="ARBA00023163"/>
    </source>
</evidence>
<keyword evidence="6" id="KW-1185">Reference proteome</keyword>
<dbReference type="AlphaFoldDB" id="A0A255Z8L8"/>
<feature type="domain" description="HTH gntR-type" evidence="4">
    <location>
        <begin position="13"/>
        <end position="81"/>
    </location>
</feature>
<proteinExistence type="predicted"/>
<accession>A0A255Z8L8</accession>
<keyword evidence="1" id="KW-0805">Transcription regulation</keyword>
<dbReference type="SUPFAM" id="SSF46785">
    <property type="entry name" value="Winged helix' DNA-binding domain"/>
    <property type="match status" value="1"/>
</dbReference>
<evidence type="ECO:0000256" key="2">
    <source>
        <dbReference type="ARBA" id="ARBA00023125"/>
    </source>
</evidence>
<dbReference type="InterPro" id="IPR036390">
    <property type="entry name" value="WH_DNA-bd_sf"/>
</dbReference>
<comment type="caution">
    <text evidence="5">The sequence shown here is derived from an EMBL/GenBank/DDBJ whole genome shotgun (WGS) entry which is preliminary data.</text>
</comment>
<gene>
    <name evidence="5" type="ORF">CHU95_00350</name>
</gene>
<dbReference type="InterPro" id="IPR028978">
    <property type="entry name" value="Chorismate_lyase_/UTRA_dom_sf"/>
</dbReference>
<dbReference type="GO" id="GO:0003700">
    <property type="term" value="F:DNA-binding transcription factor activity"/>
    <property type="evidence" value="ECO:0007669"/>
    <property type="project" value="InterPro"/>
</dbReference>
<keyword evidence="2" id="KW-0238">DNA-binding</keyword>
<evidence type="ECO:0000313" key="5">
    <source>
        <dbReference type="EMBL" id="OYQ37796.1"/>
    </source>
</evidence>
<dbReference type="InterPro" id="IPR011663">
    <property type="entry name" value="UTRA"/>
</dbReference>
<reference evidence="5 6" key="1">
    <citation type="submission" date="2017-07" db="EMBL/GenBank/DDBJ databases">
        <title>Niveispirillum cyanobacteriorum sp. nov., isolated from cyanobacterial aggregates in a eutrophic lake.</title>
        <authorList>
            <person name="Cai H."/>
        </authorList>
    </citation>
    <scope>NUCLEOTIDE SEQUENCE [LARGE SCALE GENOMIC DNA]</scope>
    <source>
        <strain evidence="6">TH1-14</strain>
    </source>
</reference>
<dbReference type="InterPro" id="IPR000524">
    <property type="entry name" value="Tscrpt_reg_HTH_GntR"/>
</dbReference>
<dbReference type="GO" id="GO:0045892">
    <property type="term" value="P:negative regulation of DNA-templated transcription"/>
    <property type="evidence" value="ECO:0007669"/>
    <property type="project" value="TreeGrafter"/>
</dbReference>
<dbReference type="Proteomes" id="UP000216998">
    <property type="component" value="Unassembled WGS sequence"/>
</dbReference>
<evidence type="ECO:0000256" key="1">
    <source>
        <dbReference type="ARBA" id="ARBA00023015"/>
    </source>
</evidence>
<dbReference type="PANTHER" id="PTHR44846:SF1">
    <property type="entry name" value="MANNOSYL-D-GLYCERATE TRANSPORT_METABOLISM SYSTEM REPRESSOR MNGR-RELATED"/>
    <property type="match status" value="1"/>
</dbReference>
<dbReference type="PANTHER" id="PTHR44846">
    <property type="entry name" value="MANNOSYL-D-GLYCERATE TRANSPORT/METABOLISM SYSTEM REPRESSOR MNGR-RELATED"/>
    <property type="match status" value="1"/>
</dbReference>
<dbReference type="Pfam" id="PF07702">
    <property type="entry name" value="UTRA"/>
    <property type="match status" value="1"/>
</dbReference>
<dbReference type="Gene3D" id="3.40.1410.10">
    <property type="entry name" value="Chorismate lyase-like"/>
    <property type="match status" value="1"/>
</dbReference>
<dbReference type="InterPro" id="IPR050679">
    <property type="entry name" value="Bact_HTH_transcr_reg"/>
</dbReference>
<dbReference type="Gene3D" id="1.10.10.10">
    <property type="entry name" value="Winged helix-like DNA-binding domain superfamily/Winged helix DNA-binding domain"/>
    <property type="match status" value="1"/>
</dbReference>
<dbReference type="PROSITE" id="PS50949">
    <property type="entry name" value="HTH_GNTR"/>
    <property type="match status" value="1"/>
</dbReference>
<dbReference type="SMART" id="SM00866">
    <property type="entry name" value="UTRA"/>
    <property type="match status" value="1"/>
</dbReference>
<dbReference type="InterPro" id="IPR036388">
    <property type="entry name" value="WH-like_DNA-bd_sf"/>
</dbReference>
<evidence type="ECO:0000313" key="6">
    <source>
        <dbReference type="Proteomes" id="UP000216998"/>
    </source>
</evidence>
<dbReference type="RefSeq" id="WP_094452587.1">
    <property type="nucleotide sequence ID" value="NZ_NOXU01000010.1"/>
</dbReference>
<dbReference type="EMBL" id="NOXU01000010">
    <property type="protein sequence ID" value="OYQ37796.1"/>
    <property type="molecule type" value="Genomic_DNA"/>
</dbReference>
<name>A0A255Z8L8_9PROT</name>
<keyword evidence="3" id="KW-0804">Transcription</keyword>
<dbReference type="CDD" id="cd07377">
    <property type="entry name" value="WHTH_GntR"/>
    <property type="match status" value="1"/>
</dbReference>
<dbReference type="PRINTS" id="PR00035">
    <property type="entry name" value="HTHGNTR"/>
</dbReference>
<dbReference type="Pfam" id="PF00392">
    <property type="entry name" value="GntR"/>
    <property type="match status" value="1"/>
</dbReference>